<reference evidence="3" key="1">
    <citation type="submission" date="2022-11" db="UniProtKB">
        <authorList>
            <consortium name="WormBaseParasite"/>
        </authorList>
    </citation>
    <scope>IDENTIFICATION</scope>
</reference>
<name>A0A915J3B4_ROMCU</name>
<keyword evidence="1" id="KW-1133">Transmembrane helix</keyword>
<dbReference type="WBParaSite" id="nRc.2.0.1.t20197-RA">
    <property type="protein sequence ID" value="nRc.2.0.1.t20197-RA"/>
    <property type="gene ID" value="nRc.2.0.1.g20197"/>
</dbReference>
<protein>
    <submittedName>
        <fullName evidence="3">Uncharacterized protein</fullName>
    </submittedName>
</protein>
<sequence length="79" mass="9220">MAQPTLLVDDQTNFVKMKIACQLYERVGERVRFLILLFFLVASWLSLMYNFEVLDSIHLSAHCFAFEAKMSSQICLKKK</sequence>
<proteinExistence type="predicted"/>
<evidence type="ECO:0000313" key="3">
    <source>
        <dbReference type="WBParaSite" id="nRc.2.0.1.t20197-RA"/>
    </source>
</evidence>
<keyword evidence="2" id="KW-1185">Reference proteome</keyword>
<feature type="transmembrane region" description="Helical" evidence="1">
    <location>
        <begin position="33"/>
        <end position="51"/>
    </location>
</feature>
<dbReference type="AlphaFoldDB" id="A0A915J3B4"/>
<evidence type="ECO:0000256" key="1">
    <source>
        <dbReference type="SAM" id="Phobius"/>
    </source>
</evidence>
<dbReference type="Proteomes" id="UP000887565">
    <property type="component" value="Unplaced"/>
</dbReference>
<organism evidence="2 3">
    <name type="scientific">Romanomermis culicivorax</name>
    <name type="common">Nematode worm</name>
    <dbReference type="NCBI Taxonomy" id="13658"/>
    <lineage>
        <taxon>Eukaryota</taxon>
        <taxon>Metazoa</taxon>
        <taxon>Ecdysozoa</taxon>
        <taxon>Nematoda</taxon>
        <taxon>Enoplea</taxon>
        <taxon>Dorylaimia</taxon>
        <taxon>Mermithida</taxon>
        <taxon>Mermithoidea</taxon>
        <taxon>Mermithidae</taxon>
        <taxon>Romanomermis</taxon>
    </lineage>
</organism>
<evidence type="ECO:0000313" key="2">
    <source>
        <dbReference type="Proteomes" id="UP000887565"/>
    </source>
</evidence>
<keyword evidence="1" id="KW-0472">Membrane</keyword>
<accession>A0A915J3B4</accession>
<keyword evidence="1" id="KW-0812">Transmembrane</keyword>